<keyword evidence="4" id="KW-1185">Reference proteome</keyword>
<proteinExistence type="predicted"/>
<dbReference type="InterPro" id="IPR000219">
    <property type="entry name" value="DH_dom"/>
</dbReference>
<dbReference type="InterPro" id="IPR021895">
    <property type="entry name" value="Bud3_N"/>
</dbReference>
<feature type="region of interest" description="Disordered" evidence="1">
    <location>
        <begin position="862"/>
        <end position="884"/>
    </location>
</feature>
<dbReference type="InterPro" id="IPR057454">
    <property type="entry name" value="Bud3_C"/>
</dbReference>
<dbReference type="GO" id="GO:0005085">
    <property type="term" value="F:guanyl-nucleotide exchange factor activity"/>
    <property type="evidence" value="ECO:0007669"/>
    <property type="project" value="InterPro"/>
</dbReference>
<reference evidence="3 4" key="1">
    <citation type="submission" date="2023-10" db="EMBL/GenBank/DDBJ databases">
        <title>Draft Genome Sequence of Candida saopaulonensis from a very Premature Infant with Sepsis.</title>
        <authorList>
            <person name="Ning Y."/>
            <person name="Dai R."/>
            <person name="Xiao M."/>
            <person name="Xu Y."/>
            <person name="Yan Q."/>
            <person name="Zhang L."/>
        </authorList>
    </citation>
    <scope>NUCLEOTIDE SEQUENCE [LARGE SCALE GENOMIC DNA]</scope>
    <source>
        <strain evidence="3 4">19XY460</strain>
    </source>
</reference>
<evidence type="ECO:0000313" key="3">
    <source>
        <dbReference type="EMBL" id="WPK25302.1"/>
    </source>
</evidence>
<sequence length="1346" mass="152255">MNVYKRYVSGEYDKYYLQQNLCLDKGHIQIRPLVGHFDVSPNPHSKIQSTAYWLLVFPQAAFFSGFDPIFFGHVVTVVYKNTASSKISTVSVTKFGCNVYENIVLDSSSRFWPACENLSESHRSSNVRKALAISNLKNFNKLWNNRGIVEFTRPWDETNAGALASSMKLMDGYTPTELGERLLALGLLQVLNMSSVLVDLVYDNINGGEKVTAQNNALVSLLGTQMDQLFDPLLEYSPQATDYMYVPPTHADARDVLFSNALTNDVLKELLTVQTNYTMGLVDILQDFIIPLRISLLSDSAPDPSPGEVRVNQVFPPTIDEIARINCILHNSLKSAQAHGYIEVFKVLGCLLPSFYNAFVRHQANIRKFNLKYMKFLKQNNVFEDQKINKRRYTPQQVESVISGSVFELPKLKLIIMRLYQSIISHLENSGIENLELDPELTSNYKTIIETINALGFSNEPVEVPAKKRIFTPSGRLLIEIAKGWPEELQYGWTNRKVLAVYEVVSTFTKTVEILIIFTDYLLFLDIAQLIPGNERLKFADVIMNSLINRIPLPKLSYETDLRVKYWCDIDRLIVKSFDGVYGKCLSLTTYAGNSFKLKQQTQPTFSLIYDFLTELESNSTCNKIMSSITKAQILHKSTAFHLFNYSEPDLTRYYCAHDQEEYKNEKMKAPIVILLNISKKEIEDIFATNPQVGMVIALSSLNDYTMHIFGYNRQRSYEVKEVVSIENLIELLKEIIAKSMCSIFHSSTMSKELILSGEKLLELFYTSNLTKHHSMDKVDDSNSHKQKLSSEGSRDSKTEAFQAYSQYPTSMAIDDNSESVLAGLVIKSSESTDLGSGQESNLKKRRSGVFSILLKLKTRSKSSDLGAHEDEHDDNDLEDLDHPEGKQIVYKRLYKPEPSLREDTTVICDQKKLEKENPDRAQERAIEYPLPDIASKPKMIGEPTRKVSVHSALSRERSLDFATEFQFPASPEQKPTTRAPAPTVKTGAVQKDTLNYASNIEEADWQRTKLRTNRHENRNYDKETTVSEGHCIRLRTLLSPPSVKSSKTEIKAVKPTSSALSTQKFTAQTNLLPPSPPKIPQLEPSREPIRDVEEEPSAPQAEIDIERNDMRADSSKGISGSLYKKFKSYQSLPDFLLSNDSEPNWTVVNEASVTQSKPPKSLTSSSLGSDILQARIFFELQTDLKAQYVFDDSFSVEAMNKLLLGTDSFNDIKKKAMLQSPSSSVVVTEFGRQLDREFCSKISIDDFHFEEQDDYDGKTIYAEHELLKSPTFTPGLFQEMVNADRENTGYQSEEFAACGAVSSSCSDMTLFNEHRTESVEHGLYKRDEFASLMYLSAVLDGTVTV</sequence>
<protein>
    <recommendedName>
        <fullName evidence="2">DH domain-containing protein</fullName>
    </recommendedName>
</protein>
<dbReference type="Pfam" id="PF12015">
    <property type="entry name" value="Bud3_N"/>
    <property type="match status" value="1"/>
</dbReference>
<feature type="compositionally biased region" description="Basic and acidic residues" evidence="1">
    <location>
        <begin position="775"/>
        <end position="784"/>
    </location>
</feature>
<evidence type="ECO:0000256" key="1">
    <source>
        <dbReference type="SAM" id="MobiDB-lite"/>
    </source>
</evidence>
<gene>
    <name evidence="3" type="ORF">PUMCH_002613</name>
</gene>
<dbReference type="GeneID" id="88173677"/>
<dbReference type="SMART" id="SM00325">
    <property type="entry name" value="RhoGEF"/>
    <property type="match status" value="1"/>
</dbReference>
<name>A0AAX4HBN5_9ASCO</name>
<organism evidence="3 4">
    <name type="scientific">Australozyma saopauloensis</name>
    <dbReference type="NCBI Taxonomy" id="291208"/>
    <lineage>
        <taxon>Eukaryota</taxon>
        <taxon>Fungi</taxon>
        <taxon>Dikarya</taxon>
        <taxon>Ascomycota</taxon>
        <taxon>Saccharomycotina</taxon>
        <taxon>Pichiomycetes</taxon>
        <taxon>Metschnikowiaceae</taxon>
        <taxon>Australozyma</taxon>
    </lineage>
</organism>
<accession>A0AAX4HBN5</accession>
<dbReference type="EMBL" id="CP138896">
    <property type="protein sequence ID" value="WPK25302.1"/>
    <property type="molecule type" value="Genomic_DNA"/>
</dbReference>
<feature type="region of interest" description="Disordered" evidence="1">
    <location>
        <begin position="1069"/>
        <end position="1101"/>
    </location>
</feature>
<evidence type="ECO:0000259" key="2">
    <source>
        <dbReference type="SMART" id="SM00325"/>
    </source>
</evidence>
<feature type="domain" description="DH" evidence="2">
    <location>
        <begin position="266"/>
        <end position="454"/>
    </location>
</feature>
<dbReference type="Proteomes" id="UP001338582">
    <property type="component" value="Chromosome 3"/>
</dbReference>
<dbReference type="Pfam" id="PF25351">
    <property type="entry name" value="PH_BUD3_C"/>
    <property type="match status" value="1"/>
</dbReference>
<evidence type="ECO:0000313" key="4">
    <source>
        <dbReference type="Proteomes" id="UP001338582"/>
    </source>
</evidence>
<feature type="region of interest" description="Disordered" evidence="1">
    <location>
        <begin position="775"/>
        <end position="800"/>
    </location>
</feature>
<dbReference type="RefSeq" id="XP_062877684.1">
    <property type="nucleotide sequence ID" value="XM_063021614.1"/>
</dbReference>
<dbReference type="KEGG" id="asau:88173677"/>